<evidence type="ECO:0000313" key="1">
    <source>
        <dbReference type="EMBL" id="CRL08005.1"/>
    </source>
</evidence>
<keyword evidence="2" id="KW-1185">Reference proteome</keyword>
<sequence length="169" mass="19934">QCSEETACCSSNEKICVAKKYEELTLWFNVRYVGSTGYESFKVQNHTECECVYKNRQSTMQMRQAETEKRLRTLPYTTTRRPKPLKCKCPTFFDVEITDGMCGCFCKDKKFECRKRYEGREGFTLSDQRCIIHKICEKPHCLYPPGYSTDIGRCPDRHEKIRRGFLRSK</sequence>
<dbReference type="AlphaFoldDB" id="A0A1J1J6G4"/>
<feature type="non-terminal residue" evidence="1">
    <location>
        <position position="1"/>
    </location>
</feature>
<reference evidence="1 2" key="1">
    <citation type="submission" date="2015-04" db="EMBL/GenBank/DDBJ databases">
        <authorList>
            <person name="Syromyatnikov M.Y."/>
            <person name="Popov V.N."/>
        </authorList>
    </citation>
    <scope>NUCLEOTIDE SEQUENCE [LARGE SCALE GENOMIC DNA]</scope>
</reference>
<dbReference type="GO" id="GO:0035099">
    <property type="term" value="P:hemocyte migration"/>
    <property type="evidence" value="ECO:0007669"/>
    <property type="project" value="TreeGrafter"/>
</dbReference>
<dbReference type="STRING" id="568069.A0A1J1J6G4"/>
<dbReference type="Proteomes" id="UP000183832">
    <property type="component" value="Unassembled WGS sequence"/>
</dbReference>
<dbReference type="OrthoDB" id="6370328at2759"/>
<dbReference type="PANTHER" id="PTHR21719">
    <property type="entry name" value="FI06402P-RELATED"/>
    <property type="match status" value="1"/>
</dbReference>
<gene>
    <name evidence="1" type="ORF">CLUMA_CG020924</name>
</gene>
<dbReference type="PANTHER" id="PTHR21719:SF1">
    <property type="entry name" value="FI06402P-RELATED"/>
    <property type="match status" value="1"/>
</dbReference>
<dbReference type="Gene3D" id="2.10.90.10">
    <property type="entry name" value="Cystine-knot cytokines"/>
    <property type="match status" value="1"/>
</dbReference>
<name>A0A1J1J6G4_9DIPT</name>
<dbReference type="EMBL" id="CVRI01000074">
    <property type="protein sequence ID" value="CRL08005.1"/>
    <property type="molecule type" value="Genomic_DNA"/>
</dbReference>
<dbReference type="InterPro" id="IPR029034">
    <property type="entry name" value="Cystine-knot_cytokine"/>
</dbReference>
<protein>
    <submittedName>
        <fullName evidence="1">CLUMA_CG020924, isoform A</fullName>
    </submittedName>
</protein>
<accession>A0A1J1J6G4</accession>
<proteinExistence type="predicted"/>
<evidence type="ECO:0000313" key="2">
    <source>
        <dbReference type="Proteomes" id="UP000183832"/>
    </source>
</evidence>
<organism evidence="1 2">
    <name type="scientific">Clunio marinus</name>
    <dbReference type="NCBI Taxonomy" id="568069"/>
    <lineage>
        <taxon>Eukaryota</taxon>
        <taxon>Metazoa</taxon>
        <taxon>Ecdysozoa</taxon>
        <taxon>Arthropoda</taxon>
        <taxon>Hexapoda</taxon>
        <taxon>Insecta</taxon>
        <taxon>Pterygota</taxon>
        <taxon>Neoptera</taxon>
        <taxon>Endopterygota</taxon>
        <taxon>Diptera</taxon>
        <taxon>Nematocera</taxon>
        <taxon>Chironomoidea</taxon>
        <taxon>Chironomidae</taxon>
        <taxon>Clunio</taxon>
    </lineage>
</organism>